<dbReference type="AlphaFoldDB" id="A0A975SYA6"/>
<feature type="transmembrane region" description="Helical" evidence="1">
    <location>
        <begin position="179"/>
        <end position="197"/>
    </location>
</feature>
<evidence type="ECO:0000256" key="1">
    <source>
        <dbReference type="SAM" id="Phobius"/>
    </source>
</evidence>
<accession>A0A975SYA6</accession>
<evidence type="ECO:0000313" key="4">
    <source>
        <dbReference type="Proteomes" id="UP000683575"/>
    </source>
</evidence>
<evidence type="ECO:0000313" key="3">
    <source>
        <dbReference type="EMBL" id="QWZ08111.1"/>
    </source>
</evidence>
<evidence type="ECO:0008006" key="5">
    <source>
        <dbReference type="Google" id="ProtNLM"/>
    </source>
</evidence>
<keyword evidence="1" id="KW-1133">Transmembrane helix</keyword>
<protein>
    <recommendedName>
        <fullName evidence="5">Ig-like domain repeat protein</fullName>
    </recommendedName>
</protein>
<sequence length="204" mass="19589">MRNSTLSRTVTAGFVGALFTLSPLAVTSANAAPPADCPSYPNQVTTSVTVTATPASPSVGQTFTATATVVADNAPVSSGTVTFGYAGDSATHALSGGVASTTFTAHQGRFPVSASYGGSCQSGGVALGTGGGRFPVVAGVSGIGGGDTPSGSEVAGVSGTRASGVAGLAGTGLNAQTELYGVLGLGLVAVGGLTLLVHRRRVQA</sequence>
<organism evidence="3 4">
    <name type="scientific">Nocardioides panacis</name>
    <dbReference type="NCBI Taxonomy" id="2849501"/>
    <lineage>
        <taxon>Bacteria</taxon>
        <taxon>Bacillati</taxon>
        <taxon>Actinomycetota</taxon>
        <taxon>Actinomycetes</taxon>
        <taxon>Propionibacteriales</taxon>
        <taxon>Nocardioidaceae</taxon>
        <taxon>Nocardioides</taxon>
    </lineage>
</organism>
<reference evidence="3" key="1">
    <citation type="submission" date="2021-06" db="EMBL/GenBank/DDBJ databases">
        <title>Complete genome sequence of Nocardioides sp. G188.</title>
        <authorList>
            <person name="Im W.-T."/>
        </authorList>
    </citation>
    <scope>NUCLEOTIDE SEQUENCE</scope>
    <source>
        <strain evidence="3">G188</strain>
    </source>
</reference>
<keyword evidence="1" id="KW-0472">Membrane</keyword>
<keyword evidence="1" id="KW-0812">Transmembrane</keyword>
<dbReference type="Proteomes" id="UP000683575">
    <property type="component" value="Chromosome"/>
</dbReference>
<proteinExistence type="predicted"/>
<feature type="chain" id="PRO_5037700511" description="Ig-like domain repeat protein" evidence="2">
    <location>
        <begin position="32"/>
        <end position="204"/>
    </location>
</feature>
<gene>
    <name evidence="3" type="ORF">KRR39_22690</name>
</gene>
<evidence type="ECO:0000256" key="2">
    <source>
        <dbReference type="SAM" id="SignalP"/>
    </source>
</evidence>
<dbReference type="EMBL" id="CP077062">
    <property type="protein sequence ID" value="QWZ08111.1"/>
    <property type="molecule type" value="Genomic_DNA"/>
</dbReference>
<feature type="signal peptide" evidence="2">
    <location>
        <begin position="1"/>
        <end position="31"/>
    </location>
</feature>
<name>A0A975SYA6_9ACTN</name>
<keyword evidence="2" id="KW-0732">Signal</keyword>
<dbReference type="RefSeq" id="WP_216939620.1">
    <property type="nucleotide sequence ID" value="NZ_CP077062.1"/>
</dbReference>
<keyword evidence="4" id="KW-1185">Reference proteome</keyword>
<dbReference type="KEGG" id="nps:KRR39_22690"/>